<sequence length="38" mass="4309">MPCPVTYFNICFKLKITRPDGRGEFSLGGIAKHRSRVL</sequence>
<accession>A0A2P2P6Z4</accession>
<reference evidence="1" key="1">
    <citation type="submission" date="2018-02" db="EMBL/GenBank/DDBJ databases">
        <title>Rhizophora mucronata_Transcriptome.</title>
        <authorList>
            <person name="Meera S.P."/>
            <person name="Sreeshan A."/>
            <person name="Augustine A."/>
        </authorList>
    </citation>
    <scope>NUCLEOTIDE SEQUENCE</scope>
    <source>
        <tissue evidence="1">Leaf</tissue>
    </source>
</reference>
<name>A0A2P2P6Z4_RHIMU</name>
<proteinExistence type="predicted"/>
<evidence type="ECO:0000313" key="1">
    <source>
        <dbReference type="EMBL" id="MBX50433.1"/>
    </source>
</evidence>
<protein>
    <submittedName>
        <fullName evidence="1">Uncharacterized protein</fullName>
    </submittedName>
</protein>
<dbReference type="AlphaFoldDB" id="A0A2P2P6Z4"/>
<organism evidence="1">
    <name type="scientific">Rhizophora mucronata</name>
    <name type="common">Asiatic mangrove</name>
    <dbReference type="NCBI Taxonomy" id="61149"/>
    <lineage>
        <taxon>Eukaryota</taxon>
        <taxon>Viridiplantae</taxon>
        <taxon>Streptophyta</taxon>
        <taxon>Embryophyta</taxon>
        <taxon>Tracheophyta</taxon>
        <taxon>Spermatophyta</taxon>
        <taxon>Magnoliopsida</taxon>
        <taxon>eudicotyledons</taxon>
        <taxon>Gunneridae</taxon>
        <taxon>Pentapetalae</taxon>
        <taxon>rosids</taxon>
        <taxon>fabids</taxon>
        <taxon>Malpighiales</taxon>
        <taxon>Rhizophoraceae</taxon>
        <taxon>Rhizophora</taxon>
    </lineage>
</organism>
<dbReference type="EMBL" id="GGEC01069949">
    <property type="protein sequence ID" value="MBX50433.1"/>
    <property type="molecule type" value="Transcribed_RNA"/>
</dbReference>